<comment type="caution">
    <text evidence="2">The sequence shown here is derived from an EMBL/GenBank/DDBJ whole genome shotgun (WGS) entry which is preliminary data.</text>
</comment>
<feature type="non-terminal residue" evidence="2">
    <location>
        <position position="1"/>
    </location>
</feature>
<proteinExistence type="predicted"/>
<accession>A0A2K3KFG2</accession>
<feature type="region of interest" description="Disordered" evidence="1">
    <location>
        <begin position="1"/>
        <end position="100"/>
    </location>
</feature>
<name>A0A2K3KFG2_TRIPR</name>
<dbReference type="AlphaFoldDB" id="A0A2K3KFG2"/>
<organism evidence="2 3">
    <name type="scientific">Trifolium pratense</name>
    <name type="common">Red clover</name>
    <dbReference type="NCBI Taxonomy" id="57577"/>
    <lineage>
        <taxon>Eukaryota</taxon>
        <taxon>Viridiplantae</taxon>
        <taxon>Streptophyta</taxon>
        <taxon>Embryophyta</taxon>
        <taxon>Tracheophyta</taxon>
        <taxon>Spermatophyta</taxon>
        <taxon>Magnoliopsida</taxon>
        <taxon>eudicotyledons</taxon>
        <taxon>Gunneridae</taxon>
        <taxon>Pentapetalae</taxon>
        <taxon>rosids</taxon>
        <taxon>fabids</taxon>
        <taxon>Fabales</taxon>
        <taxon>Fabaceae</taxon>
        <taxon>Papilionoideae</taxon>
        <taxon>50 kb inversion clade</taxon>
        <taxon>NPAAA clade</taxon>
        <taxon>Hologalegina</taxon>
        <taxon>IRL clade</taxon>
        <taxon>Trifolieae</taxon>
        <taxon>Trifolium</taxon>
    </lineage>
</organism>
<dbReference type="Proteomes" id="UP000236291">
    <property type="component" value="Unassembled WGS sequence"/>
</dbReference>
<gene>
    <name evidence="2" type="ORF">L195_g062381</name>
</gene>
<feature type="compositionally biased region" description="Basic and acidic residues" evidence="1">
    <location>
        <begin position="1"/>
        <end position="10"/>
    </location>
</feature>
<evidence type="ECO:0000256" key="1">
    <source>
        <dbReference type="SAM" id="MobiDB-lite"/>
    </source>
</evidence>
<sequence>IEQPNKKRDYISPPREGIASPNGKKGKTVDRAEPHRHSPQGLTMMARQGQSTSRGYQADHYSRSPTPTHHDDSPAQKSQESDEVDPRCPLTRDILRASIP</sequence>
<evidence type="ECO:0000313" key="3">
    <source>
        <dbReference type="Proteomes" id="UP000236291"/>
    </source>
</evidence>
<feature type="non-terminal residue" evidence="2">
    <location>
        <position position="100"/>
    </location>
</feature>
<evidence type="ECO:0000313" key="2">
    <source>
        <dbReference type="EMBL" id="PNX64993.1"/>
    </source>
</evidence>
<protein>
    <submittedName>
        <fullName evidence="2">Uncharacterized protein</fullName>
    </submittedName>
</protein>
<reference evidence="2 3" key="1">
    <citation type="journal article" date="2014" name="Am. J. Bot.">
        <title>Genome assembly and annotation for red clover (Trifolium pratense; Fabaceae).</title>
        <authorList>
            <person name="Istvanek J."/>
            <person name="Jaros M."/>
            <person name="Krenek A."/>
            <person name="Repkova J."/>
        </authorList>
    </citation>
    <scope>NUCLEOTIDE SEQUENCE [LARGE SCALE GENOMIC DNA]</scope>
    <source>
        <strain evidence="3">cv. Tatra</strain>
        <tissue evidence="2">Young leaves</tissue>
    </source>
</reference>
<reference evidence="2 3" key="2">
    <citation type="journal article" date="2017" name="Front. Plant Sci.">
        <title>Gene Classification and Mining of Molecular Markers Useful in Red Clover (Trifolium pratense) Breeding.</title>
        <authorList>
            <person name="Istvanek J."/>
            <person name="Dluhosova J."/>
            <person name="Dluhos P."/>
            <person name="Patkova L."/>
            <person name="Nedelnik J."/>
            <person name="Repkova J."/>
        </authorList>
    </citation>
    <scope>NUCLEOTIDE SEQUENCE [LARGE SCALE GENOMIC DNA]</scope>
    <source>
        <strain evidence="3">cv. Tatra</strain>
        <tissue evidence="2">Young leaves</tissue>
    </source>
</reference>
<feature type="compositionally biased region" description="Basic and acidic residues" evidence="1">
    <location>
        <begin position="27"/>
        <end position="36"/>
    </location>
</feature>
<dbReference type="EMBL" id="ASHM01173235">
    <property type="protein sequence ID" value="PNX64993.1"/>
    <property type="molecule type" value="Genomic_DNA"/>
</dbReference>